<dbReference type="PANTHER" id="PTHR10890">
    <property type="entry name" value="CYSTEINYL-TRNA SYNTHETASE"/>
    <property type="match status" value="1"/>
</dbReference>
<comment type="similarity">
    <text evidence="2 12">Belongs to the class-I aminoacyl-tRNA synthetase family.</text>
</comment>
<dbReference type="InterPro" id="IPR024909">
    <property type="entry name" value="Cys-tRNA/MSH_ligase"/>
</dbReference>
<dbReference type="PATRIC" id="fig|28229.3.peg.1242"/>
<dbReference type="InterPro" id="IPR015803">
    <property type="entry name" value="Cys-tRNA-ligase"/>
</dbReference>
<evidence type="ECO:0000256" key="2">
    <source>
        <dbReference type="ARBA" id="ARBA00005594"/>
    </source>
</evidence>
<evidence type="ECO:0000256" key="11">
    <source>
        <dbReference type="ARBA" id="ARBA00023146"/>
    </source>
</evidence>
<keyword evidence="11 12" id="KW-0030">Aminoacyl-tRNA synthetase</keyword>
<evidence type="ECO:0000256" key="3">
    <source>
        <dbReference type="ARBA" id="ARBA00011245"/>
    </source>
</evidence>
<protein>
    <recommendedName>
        <fullName evidence="12">Cysteine--tRNA ligase</fullName>
        <ecNumber evidence="12">6.1.1.16</ecNumber>
    </recommendedName>
    <alternativeName>
        <fullName evidence="12">Cysteinyl-tRNA synthetase</fullName>
        <shortName evidence="12">CysRS</shortName>
    </alternativeName>
</protein>
<dbReference type="Pfam" id="PF09190">
    <property type="entry name" value="DALR_2"/>
    <property type="match status" value="1"/>
</dbReference>
<proteinExistence type="inferred from homology"/>
<keyword evidence="8 12" id="KW-0862">Zinc</keyword>
<feature type="short sequence motif" description="'HIGH' region" evidence="12">
    <location>
        <begin position="30"/>
        <end position="40"/>
    </location>
</feature>
<comment type="cofactor">
    <cofactor evidence="12">
        <name>Zn(2+)</name>
        <dbReference type="ChEBI" id="CHEBI:29105"/>
    </cofactor>
    <text evidence="12">Binds 1 zinc ion per subunit.</text>
</comment>
<dbReference type="SUPFAM" id="SSF52374">
    <property type="entry name" value="Nucleotidylyl transferase"/>
    <property type="match status" value="1"/>
</dbReference>
<dbReference type="NCBIfam" id="TIGR00435">
    <property type="entry name" value="cysS"/>
    <property type="match status" value="1"/>
</dbReference>
<dbReference type="EMBL" id="JQEC01000011">
    <property type="protein sequence ID" value="KGJ96357.1"/>
    <property type="molecule type" value="Genomic_DNA"/>
</dbReference>
<organism evidence="14 15">
    <name type="scientific">Colwellia psychrerythraea</name>
    <name type="common">Vibrio psychroerythus</name>
    <dbReference type="NCBI Taxonomy" id="28229"/>
    <lineage>
        <taxon>Bacteria</taxon>
        <taxon>Pseudomonadati</taxon>
        <taxon>Pseudomonadota</taxon>
        <taxon>Gammaproteobacteria</taxon>
        <taxon>Alteromonadales</taxon>
        <taxon>Colwelliaceae</taxon>
        <taxon>Colwellia</taxon>
    </lineage>
</organism>
<keyword evidence="6 12" id="KW-0479">Metal-binding</keyword>
<feature type="binding site" evidence="12">
    <location>
        <position position="276"/>
    </location>
    <ligand>
        <name>ATP</name>
        <dbReference type="ChEBI" id="CHEBI:30616"/>
    </ligand>
</feature>
<keyword evidence="4 12" id="KW-0963">Cytoplasm</keyword>
<feature type="binding site" evidence="12">
    <location>
        <position position="241"/>
    </location>
    <ligand>
        <name>Zn(2+)</name>
        <dbReference type="ChEBI" id="CHEBI:29105"/>
    </ligand>
</feature>
<evidence type="ECO:0000256" key="6">
    <source>
        <dbReference type="ARBA" id="ARBA00022723"/>
    </source>
</evidence>
<dbReference type="GO" id="GO:0005829">
    <property type="term" value="C:cytosol"/>
    <property type="evidence" value="ECO:0007669"/>
    <property type="project" value="TreeGrafter"/>
</dbReference>
<dbReference type="CDD" id="cd00672">
    <property type="entry name" value="CysRS_core"/>
    <property type="match status" value="1"/>
</dbReference>
<name>A0A099L2G4_COLPS</name>
<keyword evidence="10 12" id="KW-0648">Protein biosynthesis</keyword>
<dbReference type="GO" id="GO:0008270">
    <property type="term" value="F:zinc ion binding"/>
    <property type="evidence" value="ECO:0007669"/>
    <property type="project" value="UniProtKB-UniRule"/>
</dbReference>
<feature type="binding site" evidence="12">
    <location>
        <position position="28"/>
    </location>
    <ligand>
        <name>Zn(2+)</name>
        <dbReference type="ChEBI" id="CHEBI:29105"/>
    </ligand>
</feature>
<dbReference type="Gene3D" id="1.20.120.1910">
    <property type="entry name" value="Cysteine-tRNA ligase, C-terminal anti-codon recognition domain"/>
    <property type="match status" value="1"/>
</dbReference>
<dbReference type="HAMAP" id="MF_00041">
    <property type="entry name" value="Cys_tRNA_synth"/>
    <property type="match status" value="1"/>
</dbReference>
<dbReference type="EC" id="6.1.1.16" evidence="12"/>
<dbReference type="OrthoDB" id="9815130at2"/>
<feature type="binding site" evidence="12">
    <location>
        <position position="245"/>
    </location>
    <ligand>
        <name>Zn(2+)</name>
        <dbReference type="ChEBI" id="CHEBI:29105"/>
    </ligand>
</feature>
<accession>A0A099L2G4</accession>
<dbReference type="GO" id="GO:0005524">
    <property type="term" value="F:ATP binding"/>
    <property type="evidence" value="ECO:0007669"/>
    <property type="project" value="UniProtKB-UniRule"/>
</dbReference>
<dbReference type="InterPro" id="IPR015273">
    <property type="entry name" value="Cys-tRNA-synt_Ia_DALR"/>
</dbReference>
<evidence type="ECO:0000256" key="7">
    <source>
        <dbReference type="ARBA" id="ARBA00022741"/>
    </source>
</evidence>
<dbReference type="InterPro" id="IPR032678">
    <property type="entry name" value="tRNA-synt_1_cat_dom"/>
</dbReference>
<dbReference type="PANTHER" id="PTHR10890:SF3">
    <property type="entry name" value="CYSTEINE--TRNA LIGASE, CYTOPLASMIC"/>
    <property type="match status" value="1"/>
</dbReference>
<dbReference type="GO" id="GO:0004817">
    <property type="term" value="F:cysteine-tRNA ligase activity"/>
    <property type="evidence" value="ECO:0007669"/>
    <property type="project" value="UniProtKB-UniRule"/>
</dbReference>
<dbReference type="Pfam" id="PF01406">
    <property type="entry name" value="tRNA-synt_1e"/>
    <property type="match status" value="1"/>
</dbReference>
<dbReference type="Gene3D" id="3.40.50.620">
    <property type="entry name" value="HUPs"/>
    <property type="match status" value="1"/>
</dbReference>
<dbReference type="PRINTS" id="PR00983">
    <property type="entry name" value="TRNASYNTHCYS"/>
</dbReference>
<dbReference type="Proteomes" id="UP000029868">
    <property type="component" value="Unassembled WGS sequence"/>
</dbReference>
<reference evidence="14 15" key="1">
    <citation type="submission" date="2014-08" db="EMBL/GenBank/DDBJ databases">
        <title>Genomic and Phenotypic Diversity of Colwellia psychrerythraea strains from Disparate Marine Basins.</title>
        <authorList>
            <person name="Techtmann S.M."/>
            <person name="Stelling S.C."/>
            <person name="Utturkar S.M."/>
            <person name="Alshibli N."/>
            <person name="Harris A."/>
            <person name="Brown S.D."/>
            <person name="Hazen T.C."/>
        </authorList>
    </citation>
    <scope>NUCLEOTIDE SEQUENCE [LARGE SCALE GENOMIC DNA]</scope>
    <source>
        <strain evidence="14 15">GAB14E</strain>
    </source>
</reference>
<dbReference type="InterPro" id="IPR056411">
    <property type="entry name" value="CysS_C"/>
</dbReference>
<comment type="catalytic activity">
    <reaction evidence="12">
        <text>tRNA(Cys) + L-cysteine + ATP = L-cysteinyl-tRNA(Cys) + AMP + diphosphate</text>
        <dbReference type="Rhea" id="RHEA:17773"/>
        <dbReference type="Rhea" id="RHEA-COMP:9661"/>
        <dbReference type="Rhea" id="RHEA-COMP:9679"/>
        <dbReference type="ChEBI" id="CHEBI:30616"/>
        <dbReference type="ChEBI" id="CHEBI:33019"/>
        <dbReference type="ChEBI" id="CHEBI:35235"/>
        <dbReference type="ChEBI" id="CHEBI:78442"/>
        <dbReference type="ChEBI" id="CHEBI:78517"/>
        <dbReference type="ChEBI" id="CHEBI:456215"/>
        <dbReference type="EC" id="6.1.1.16"/>
    </reaction>
</comment>
<dbReference type="SUPFAM" id="SSF47323">
    <property type="entry name" value="Anticodon-binding domain of a subclass of class I aminoacyl-tRNA synthetases"/>
    <property type="match status" value="1"/>
</dbReference>
<evidence type="ECO:0000256" key="4">
    <source>
        <dbReference type="ARBA" id="ARBA00022490"/>
    </source>
</evidence>
<comment type="subunit">
    <text evidence="3 12">Monomer.</text>
</comment>
<evidence type="ECO:0000259" key="13">
    <source>
        <dbReference type="SMART" id="SM00840"/>
    </source>
</evidence>
<keyword evidence="9 12" id="KW-0067">ATP-binding</keyword>
<evidence type="ECO:0000256" key="10">
    <source>
        <dbReference type="ARBA" id="ARBA00022917"/>
    </source>
</evidence>
<evidence type="ECO:0000313" key="14">
    <source>
        <dbReference type="EMBL" id="KGJ96357.1"/>
    </source>
</evidence>
<dbReference type="Pfam" id="PF23493">
    <property type="entry name" value="CysS_C"/>
    <property type="match status" value="1"/>
</dbReference>
<keyword evidence="5 12" id="KW-0436">Ligase</keyword>
<feature type="domain" description="Cysteinyl-tRNA synthetase class Ia DALR" evidence="13">
    <location>
        <begin position="350"/>
        <end position="412"/>
    </location>
</feature>
<comment type="subcellular location">
    <subcellularLocation>
        <location evidence="1 12">Cytoplasm</location>
    </subcellularLocation>
</comment>
<evidence type="ECO:0000313" key="15">
    <source>
        <dbReference type="Proteomes" id="UP000029868"/>
    </source>
</evidence>
<sequence>MLQIYNTLSRQKETFTPINPGKVGLYVCGCTVYDLCHIGHGRTYISFDNIARYLRFSGYDVNYVRNITDVEDKIINRANENNETPEALTERTIAAMHQDFDALNMTRPDLEPRVTTHMGEIIAMIETLVAKEHAYVAGANVESTGQGDVLFSVSSYADYGKLSGQNLEQLQSGSRVEVDQYKNNPLDFVLWKSAKPGEPSWSSPWGEGRPGWHIECSAMNAKELGHHFDIHGGGSDLTFPHHENEIAQSCCALDTPYVNYWMHTGMVQVDQEKMSKSLGNFFTIRDVLTEYDAETVRFFLTTGHYRSQLNYSTDNLTQARSSVERIYTSLRDVNTQSDYVLDKSSNFVKQFCQAMDDDFNTPQALAVLFEISKELNVAKATNNESLASDLASMLVALGEIIGLLQLDPAVFLQGDNDNDEVAQIEALILQRNQARIDKDWALADDARDKLNAMNIVLEDSAGKTTWRKG</sequence>
<evidence type="ECO:0000256" key="9">
    <source>
        <dbReference type="ARBA" id="ARBA00022840"/>
    </source>
</evidence>
<evidence type="ECO:0000256" key="8">
    <source>
        <dbReference type="ARBA" id="ARBA00022833"/>
    </source>
</evidence>
<feature type="binding site" evidence="12">
    <location>
        <position position="216"/>
    </location>
    <ligand>
        <name>Zn(2+)</name>
        <dbReference type="ChEBI" id="CHEBI:29105"/>
    </ligand>
</feature>
<evidence type="ECO:0000256" key="1">
    <source>
        <dbReference type="ARBA" id="ARBA00004496"/>
    </source>
</evidence>
<evidence type="ECO:0000256" key="12">
    <source>
        <dbReference type="HAMAP-Rule" id="MF_00041"/>
    </source>
</evidence>
<dbReference type="SMART" id="SM00840">
    <property type="entry name" value="DALR_2"/>
    <property type="match status" value="1"/>
</dbReference>
<gene>
    <name evidence="12" type="primary">cysS</name>
    <name evidence="14" type="ORF">GAB14E_0304</name>
</gene>
<dbReference type="RefSeq" id="WP_033081296.1">
    <property type="nucleotide sequence ID" value="NZ_JQEC01000011.1"/>
</dbReference>
<dbReference type="CDD" id="cd07963">
    <property type="entry name" value="Anticodon_Ia_Cys"/>
    <property type="match status" value="1"/>
</dbReference>
<dbReference type="GO" id="GO:0006423">
    <property type="term" value="P:cysteinyl-tRNA aminoacylation"/>
    <property type="evidence" value="ECO:0007669"/>
    <property type="project" value="UniProtKB-UniRule"/>
</dbReference>
<dbReference type="InterPro" id="IPR009080">
    <property type="entry name" value="tRNAsynth_Ia_anticodon-bd"/>
</dbReference>
<dbReference type="FunFam" id="3.40.50.620:FF:000009">
    <property type="entry name" value="Cysteine--tRNA ligase"/>
    <property type="match status" value="1"/>
</dbReference>
<comment type="caution">
    <text evidence="14">The sequence shown here is derived from an EMBL/GenBank/DDBJ whole genome shotgun (WGS) entry which is preliminary data.</text>
</comment>
<keyword evidence="7 12" id="KW-0547">Nucleotide-binding</keyword>
<evidence type="ECO:0000256" key="5">
    <source>
        <dbReference type="ARBA" id="ARBA00022598"/>
    </source>
</evidence>
<dbReference type="AlphaFoldDB" id="A0A099L2G4"/>
<dbReference type="InterPro" id="IPR014729">
    <property type="entry name" value="Rossmann-like_a/b/a_fold"/>
</dbReference>
<feature type="short sequence motif" description="'KMSKS' region" evidence="12">
    <location>
        <begin position="273"/>
        <end position="277"/>
    </location>
</feature>